<dbReference type="Pfam" id="PF07859">
    <property type="entry name" value="Abhydrolase_3"/>
    <property type="match status" value="1"/>
</dbReference>
<dbReference type="InterPro" id="IPR013094">
    <property type="entry name" value="AB_hydrolase_3"/>
</dbReference>
<evidence type="ECO:0000256" key="1">
    <source>
        <dbReference type="ARBA" id="ARBA00022801"/>
    </source>
</evidence>
<reference evidence="3" key="1">
    <citation type="submission" date="2015-01" db="EMBL/GenBank/DDBJ databases">
        <authorList>
            <person name="Durling Mikael"/>
        </authorList>
    </citation>
    <scope>NUCLEOTIDE SEQUENCE</scope>
</reference>
<proteinExistence type="predicted"/>
<evidence type="ECO:0000313" key="3">
    <source>
        <dbReference type="EMBL" id="CEO54866.1"/>
    </source>
</evidence>
<name>A0A0B7KJL0_BIOOC</name>
<dbReference type="SUPFAM" id="SSF53474">
    <property type="entry name" value="alpha/beta-Hydrolases"/>
    <property type="match status" value="1"/>
</dbReference>
<dbReference type="PANTHER" id="PTHR48081:SF8">
    <property type="entry name" value="ALPHA_BETA HYDROLASE FOLD-3 DOMAIN-CONTAINING PROTEIN-RELATED"/>
    <property type="match status" value="1"/>
</dbReference>
<protein>
    <recommendedName>
        <fullName evidence="2">Alpha/beta hydrolase fold-3 domain-containing protein</fullName>
    </recommendedName>
</protein>
<dbReference type="PANTHER" id="PTHR48081">
    <property type="entry name" value="AB HYDROLASE SUPERFAMILY PROTEIN C4A8.06C"/>
    <property type="match status" value="1"/>
</dbReference>
<dbReference type="Gene3D" id="3.40.50.1820">
    <property type="entry name" value="alpha/beta hydrolase"/>
    <property type="match status" value="1"/>
</dbReference>
<dbReference type="AlphaFoldDB" id="A0A0B7KJL0"/>
<keyword evidence="1" id="KW-0378">Hydrolase</keyword>
<feature type="domain" description="Alpha/beta hydrolase fold-3" evidence="2">
    <location>
        <begin position="77"/>
        <end position="277"/>
    </location>
</feature>
<dbReference type="EMBL" id="CDPU01000046">
    <property type="protein sequence ID" value="CEO54866.1"/>
    <property type="molecule type" value="Genomic_DNA"/>
</dbReference>
<sequence>MPSVQSHLMSWVLWFTGKRICSSAENLRKAVDNDRRTRDPAPPKKLQSKLNIDEKQQSGQTVYTLAPKSDSPTKATLLYLHGGGFIFDMTPEHWGLVAALTESLNATVVVPIYPLAPETKLLAIYEAVGPIYNELAAAATPTKPFWCGGDSAGGSMTVVLTRQELDADQPTASKLLLISPALDYSLANPDLHAAAKSDPWLDVPAVKEMANLVCPDLATNDPRLSPIYGELGGLPPMLILAGGADLLTPDTRIFAEKAREKGVDVEFFFAKGMMHIWPVMPIPEAKVAIAKMTEWLLQSSDKS</sequence>
<gene>
    <name evidence="3" type="ORF">BN869_000010924_1</name>
</gene>
<accession>A0A0B7KJL0</accession>
<dbReference type="GO" id="GO:0016787">
    <property type="term" value="F:hydrolase activity"/>
    <property type="evidence" value="ECO:0007669"/>
    <property type="project" value="UniProtKB-KW"/>
</dbReference>
<evidence type="ECO:0000259" key="2">
    <source>
        <dbReference type="Pfam" id="PF07859"/>
    </source>
</evidence>
<organism evidence="3">
    <name type="scientific">Bionectria ochroleuca</name>
    <name type="common">Gliocladium roseum</name>
    <dbReference type="NCBI Taxonomy" id="29856"/>
    <lineage>
        <taxon>Eukaryota</taxon>
        <taxon>Fungi</taxon>
        <taxon>Dikarya</taxon>
        <taxon>Ascomycota</taxon>
        <taxon>Pezizomycotina</taxon>
        <taxon>Sordariomycetes</taxon>
        <taxon>Hypocreomycetidae</taxon>
        <taxon>Hypocreales</taxon>
        <taxon>Bionectriaceae</taxon>
        <taxon>Clonostachys</taxon>
    </lineage>
</organism>
<dbReference type="InterPro" id="IPR029058">
    <property type="entry name" value="AB_hydrolase_fold"/>
</dbReference>
<dbReference type="InterPro" id="IPR050300">
    <property type="entry name" value="GDXG_lipolytic_enzyme"/>
</dbReference>